<keyword evidence="8" id="KW-0472">Membrane</keyword>
<keyword evidence="5" id="KW-0732">Signal</keyword>
<dbReference type="InterPro" id="IPR043504">
    <property type="entry name" value="Peptidase_S1_PA_chymotrypsin"/>
</dbReference>
<comment type="similarity">
    <text evidence="2">Belongs to the EMC1 family.</text>
</comment>
<accession>A0AAE1QNZ6</accession>
<keyword evidence="15" id="KW-1185">Reference proteome</keyword>
<comment type="caution">
    <text evidence="14">The sequence shown here is derived from an EMBL/GenBank/DDBJ whole genome shotgun (WGS) entry which is preliminary data.</text>
</comment>
<evidence type="ECO:0000313" key="14">
    <source>
        <dbReference type="EMBL" id="KAK4336915.1"/>
    </source>
</evidence>
<comment type="similarity">
    <text evidence="11">Belongs to the TRAFAC class myosin-kinesin ATPase superfamily. Kinesin family.</text>
</comment>
<evidence type="ECO:0000256" key="8">
    <source>
        <dbReference type="ARBA" id="ARBA00023136"/>
    </source>
</evidence>
<keyword evidence="9" id="KW-0505">Motor protein</keyword>
<evidence type="ECO:0000256" key="10">
    <source>
        <dbReference type="ARBA" id="ARBA00023180"/>
    </source>
</evidence>
<keyword evidence="6" id="KW-0256">Endoplasmic reticulum</keyword>
<dbReference type="SMART" id="SM00129">
    <property type="entry name" value="KISc"/>
    <property type="match status" value="1"/>
</dbReference>
<organism evidence="14 15">
    <name type="scientific">Anisodus tanguticus</name>
    <dbReference type="NCBI Taxonomy" id="243964"/>
    <lineage>
        <taxon>Eukaryota</taxon>
        <taxon>Viridiplantae</taxon>
        <taxon>Streptophyta</taxon>
        <taxon>Embryophyta</taxon>
        <taxon>Tracheophyta</taxon>
        <taxon>Spermatophyta</taxon>
        <taxon>Magnoliopsida</taxon>
        <taxon>eudicotyledons</taxon>
        <taxon>Gunneridae</taxon>
        <taxon>Pentapetalae</taxon>
        <taxon>asterids</taxon>
        <taxon>lamiids</taxon>
        <taxon>Solanales</taxon>
        <taxon>Solanaceae</taxon>
        <taxon>Solanoideae</taxon>
        <taxon>Hyoscyameae</taxon>
        <taxon>Anisodus</taxon>
    </lineage>
</organism>
<evidence type="ECO:0000259" key="13">
    <source>
        <dbReference type="PROSITE" id="PS50067"/>
    </source>
</evidence>
<evidence type="ECO:0000256" key="1">
    <source>
        <dbReference type="ARBA" id="ARBA00004115"/>
    </source>
</evidence>
<sequence length="752" mass="85373">MSSDSVEENVKVAVRCRPLIDIEKDDICVKAKDNKALELKESANGIYVKDLSCYVVNNVAELEKLKDIGNKKRQVAATNMNRHSSRSHTVFSITVEMITGPAKINLDESISTLRFASTAKHIKNTAKINEDAKDALLRKFQDQIQELKKQLDETQFDDENDKTQKLSEEGKILNEIKFTKRLIYYFNSELKANAEMIEKLKALENKVIIGGENLLEKAELQEKLLAESEAEIKKQKYKKDKNFLSISSKDKYCKNQNSLNMIKSINDKNQIKIENQKFKDSELNLNYLMKKNEKTELAQNCSHQARKEPDVTVDELADILKSTSLGVVLNVIDLPPSFKEDNGSICYYLTASIIDVELGKPLIKTSPIMIDVKIGTIRNDLNSFHKTVSKNTTYLYKIVLNHLEPNTKNGIIKWRMILEPNTDLEAFSIDVDSNGLNLEDHSENSLITINGNGLYVRSWQPISGSINWEKRLPEEMLKEKNETRDRNVLYKYLNPSLAAVCLEGIDTSSQDVDISGKKPSFINIYLIDSITGQIIYSTVQKRSSNLNVVHTENSIIYSYFNEKVKRTEISAIDLYEGETMANFTAFSSLNRPFFIQPAIIQHATFIFPTGITALADTKTEKGVTNKNILISSPYGGILQMPRVFLDPRRPINPTMEHREEGLMPYMPELPIPAENIINYNQTVINVNKIVTAPATLESTSLTFVFGKHDQNVKEEGEINTQISEIYLHPQYNPETFDNDLALIQIVLCFNIV</sequence>
<name>A0AAE1QNZ6_9SOLA</name>
<dbReference type="InterPro" id="IPR026895">
    <property type="entry name" value="EMC1"/>
</dbReference>
<evidence type="ECO:0000256" key="3">
    <source>
        <dbReference type="ARBA" id="ARBA00020824"/>
    </source>
</evidence>
<dbReference type="GO" id="GO:0006508">
    <property type="term" value="P:proteolysis"/>
    <property type="evidence" value="ECO:0007669"/>
    <property type="project" value="InterPro"/>
</dbReference>
<evidence type="ECO:0000256" key="2">
    <source>
        <dbReference type="ARBA" id="ARBA00007904"/>
    </source>
</evidence>
<dbReference type="InterPro" id="IPR011678">
    <property type="entry name" value="EMC1_C"/>
</dbReference>
<dbReference type="Gene3D" id="2.40.10.10">
    <property type="entry name" value="Trypsin-like serine proteases"/>
    <property type="match status" value="1"/>
</dbReference>
<feature type="domain" description="Kinesin motor" evidence="13">
    <location>
        <begin position="1"/>
        <end position="113"/>
    </location>
</feature>
<evidence type="ECO:0000256" key="12">
    <source>
        <dbReference type="SAM" id="Coils"/>
    </source>
</evidence>
<keyword evidence="7" id="KW-1133">Transmembrane helix</keyword>
<dbReference type="SUPFAM" id="SSF52540">
    <property type="entry name" value="P-loop containing nucleoside triphosphate hydrolases"/>
    <property type="match status" value="1"/>
</dbReference>
<evidence type="ECO:0000256" key="5">
    <source>
        <dbReference type="ARBA" id="ARBA00022729"/>
    </source>
</evidence>
<dbReference type="Proteomes" id="UP001291623">
    <property type="component" value="Unassembled WGS sequence"/>
</dbReference>
<dbReference type="SUPFAM" id="SSF50494">
    <property type="entry name" value="Trypsin-like serine proteases"/>
    <property type="match status" value="1"/>
</dbReference>
<comment type="subcellular location">
    <subcellularLocation>
        <location evidence="1">Endoplasmic reticulum membrane</location>
        <topology evidence="1">Single-pass type I membrane protein</topology>
    </subcellularLocation>
</comment>
<reference evidence="14" key="1">
    <citation type="submission" date="2023-12" db="EMBL/GenBank/DDBJ databases">
        <title>Genome assembly of Anisodus tanguticus.</title>
        <authorList>
            <person name="Wang Y.-J."/>
        </authorList>
    </citation>
    <scope>NUCLEOTIDE SEQUENCE</scope>
    <source>
        <strain evidence="14">KB-2021</strain>
        <tissue evidence="14">Leaf</tissue>
    </source>
</reference>
<dbReference type="InterPro" id="IPR009003">
    <property type="entry name" value="Peptidase_S1_PA"/>
</dbReference>
<protein>
    <recommendedName>
        <fullName evidence="3">ER membrane protein complex subunit 1</fullName>
    </recommendedName>
</protein>
<proteinExistence type="inferred from homology"/>
<dbReference type="AlphaFoldDB" id="A0AAE1QNZ6"/>
<dbReference type="GO" id="GO:0008017">
    <property type="term" value="F:microtubule binding"/>
    <property type="evidence" value="ECO:0007669"/>
    <property type="project" value="InterPro"/>
</dbReference>
<dbReference type="GO" id="GO:0007018">
    <property type="term" value="P:microtubule-based movement"/>
    <property type="evidence" value="ECO:0007669"/>
    <property type="project" value="InterPro"/>
</dbReference>
<dbReference type="InterPro" id="IPR036961">
    <property type="entry name" value="Kinesin_motor_dom_sf"/>
</dbReference>
<evidence type="ECO:0000256" key="11">
    <source>
        <dbReference type="PROSITE-ProRule" id="PRU00283"/>
    </source>
</evidence>
<dbReference type="PANTHER" id="PTHR21573">
    <property type="entry name" value="ER MEMBRANE PROTEIN COMPLEX SUBUNIT 1"/>
    <property type="match status" value="1"/>
</dbReference>
<dbReference type="GO" id="GO:0005524">
    <property type="term" value="F:ATP binding"/>
    <property type="evidence" value="ECO:0007669"/>
    <property type="project" value="InterPro"/>
</dbReference>
<dbReference type="GO" id="GO:0034975">
    <property type="term" value="P:protein folding in endoplasmic reticulum"/>
    <property type="evidence" value="ECO:0007669"/>
    <property type="project" value="TreeGrafter"/>
</dbReference>
<dbReference type="PROSITE" id="PS50067">
    <property type="entry name" value="KINESIN_MOTOR_2"/>
    <property type="match status" value="1"/>
</dbReference>
<evidence type="ECO:0000256" key="9">
    <source>
        <dbReference type="ARBA" id="ARBA00023175"/>
    </source>
</evidence>
<dbReference type="GO" id="GO:0072546">
    <property type="term" value="C:EMC complex"/>
    <property type="evidence" value="ECO:0007669"/>
    <property type="project" value="InterPro"/>
</dbReference>
<dbReference type="InterPro" id="IPR027417">
    <property type="entry name" value="P-loop_NTPase"/>
</dbReference>
<keyword evidence="10" id="KW-0325">Glycoprotein</keyword>
<feature type="coiled-coil region" evidence="12">
    <location>
        <begin position="130"/>
        <end position="157"/>
    </location>
</feature>
<gene>
    <name evidence="14" type="ORF">RND71_044031</name>
</gene>
<comment type="caution">
    <text evidence="11">Lacks conserved residue(s) required for the propagation of feature annotation.</text>
</comment>
<dbReference type="EMBL" id="JAVYJV010000076">
    <property type="protein sequence ID" value="KAK4336915.1"/>
    <property type="molecule type" value="Genomic_DNA"/>
</dbReference>
<evidence type="ECO:0000256" key="6">
    <source>
        <dbReference type="ARBA" id="ARBA00022824"/>
    </source>
</evidence>
<dbReference type="Gene3D" id="3.40.850.10">
    <property type="entry name" value="Kinesin motor domain"/>
    <property type="match status" value="2"/>
</dbReference>
<evidence type="ECO:0000256" key="4">
    <source>
        <dbReference type="ARBA" id="ARBA00022692"/>
    </source>
</evidence>
<keyword evidence="4" id="KW-0812">Transmembrane</keyword>
<keyword evidence="12" id="KW-0175">Coiled coil</keyword>
<dbReference type="PANTHER" id="PTHR21573:SF0">
    <property type="entry name" value="ER MEMBRANE PROTEIN COMPLEX SUBUNIT 1"/>
    <property type="match status" value="1"/>
</dbReference>
<dbReference type="GO" id="GO:0004252">
    <property type="term" value="F:serine-type endopeptidase activity"/>
    <property type="evidence" value="ECO:0007669"/>
    <property type="project" value="InterPro"/>
</dbReference>
<feature type="coiled-coil region" evidence="12">
    <location>
        <begin position="186"/>
        <end position="238"/>
    </location>
</feature>
<evidence type="ECO:0000313" key="15">
    <source>
        <dbReference type="Proteomes" id="UP001291623"/>
    </source>
</evidence>
<dbReference type="Pfam" id="PF00225">
    <property type="entry name" value="Kinesin"/>
    <property type="match status" value="1"/>
</dbReference>
<evidence type="ECO:0000256" key="7">
    <source>
        <dbReference type="ARBA" id="ARBA00022989"/>
    </source>
</evidence>
<dbReference type="GO" id="GO:0003777">
    <property type="term" value="F:microtubule motor activity"/>
    <property type="evidence" value="ECO:0007669"/>
    <property type="project" value="InterPro"/>
</dbReference>
<dbReference type="InterPro" id="IPR001752">
    <property type="entry name" value="Kinesin_motor_dom"/>
</dbReference>
<dbReference type="Pfam" id="PF07774">
    <property type="entry name" value="EMC1_C"/>
    <property type="match status" value="1"/>
</dbReference>